<dbReference type="Pfam" id="PF05478">
    <property type="entry name" value="Prominin"/>
    <property type="match status" value="1"/>
</dbReference>
<accession>A0AAV9RU34</accession>
<proteinExistence type="inferred from homology"/>
<feature type="transmembrane region" description="Helical" evidence="8">
    <location>
        <begin position="160"/>
        <end position="181"/>
    </location>
</feature>
<feature type="transmembrane region" description="Helical" evidence="8">
    <location>
        <begin position="771"/>
        <end position="791"/>
    </location>
</feature>
<dbReference type="GO" id="GO:0005929">
    <property type="term" value="C:cilium"/>
    <property type="evidence" value="ECO:0007669"/>
    <property type="project" value="TreeGrafter"/>
</dbReference>
<keyword evidence="7" id="KW-0175">Coiled coil</keyword>
<dbReference type="GO" id="GO:0016324">
    <property type="term" value="C:apical plasma membrane"/>
    <property type="evidence" value="ECO:0007669"/>
    <property type="project" value="TreeGrafter"/>
</dbReference>
<feature type="coiled-coil region" evidence="7">
    <location>
        <begin position="272"/>
        <end position="299"/>
    </location>
</feature>
<evidence type="ECO:0000256" key="1">
    <source>
        <dbReference type="ARBA" id="ARBA00004475"/>
    </source>
</evidence>
<feature type="transmembrane region" description="Helical" evidence="8">
    <location>
        <begin position="429"/>
        <end position="453"/>
    </location>
</feature>
<keyword evidence="6" id="KW-0325">Glycoprotein</keyword>
<evidence type="ECO:0000256" key="3">
    <source>
        <dbReference type="ARBA" id="ARBA00022692"/>
    </source>
</evidence>
<name>A0AAV9RU34_9TELE</name>
<feature type="transmembrane region" description="Helical" evidence="8">
    <location>
        <begin position="474"/>
        <end position="501"/>
    </location>
</feature>
<dbReference type="InterPro" id="IPR008795">
    <property type="entry name" value="Prominin"/>
</dbReference>
<evidence type="ECO:0000313" key="10">
    <source>
        <dbReference type="EMBL" id="KAK5612455.1"/>
    </source>
</evidence>
<feature type="chain" id="PRO_5043653735" description="Prominin 2" evidence="9">
    <location>
        <begin position="33"/>
        <end position="823"/>
    </location>
</feature>
<evidence type="ECO:0000256" key="2">
    <source>
        <dbReference type="ARBA" id="ARBA00006058"/>
    </source>
</evidence>
<evidence type="ECO:0000256" key="7">
    <source>
        <dbReference type="SAM" id="Coils"/>
    </source>
</evidence>
<dbReference type="GO" id="GO:0031528">
    <property type="term" value="C:microvillus membrane"/>
    <property type="evidence" value="ECO:0007669"/>
    <property type="project" value="UniProtKB-SubCell"/>
</dbReference>
<evidence type="ECO:0000256" key="9">
    <source>
        <dbReference type="SAM" id="SignalP"/>
    </source>
</evidence>
<gene>
    <name evidence="10" type="ORF">CRENBAI_020646</name>
</gene>
<evidence type="ECO:0000256" key="6">
    <source>
        <dbReference type="ARBA" id="ARBA00023180"/>
    </source>
</evidence>
<organism evidence="10 11">
    <name type="scientific">Crenichthys baileyi</name>
    <name type="common">White River springfish</name>
    <dbReference type="NCBI Taxonomy" id="28760"/>
    <lineage>
        <taxon>Eukaryota</taxon>
        <taxon>Metazoa</taxon>
        <taxon>Chordata</taxon>
        <taxon>Craniata</taxon>
        <taxon>Vertebrata</taxon>
        <taxon>Euteleostomi</taxon>
        <taxon>Actinopterygii</taxon>
        <taxon>Neopterygii</taxon>
        <taxon>Teleostei</taxon>
        <taxon>Neoteleostei</taxon>
        <taxon>Acanthomorphata</taxon>
        <taxon>Ovalentaria</taxon>
        <taxon>Atherinomorphae</taxon>
        <taxon>Cyprinodontiformes</taxon>
        <taxon>Goodeidae</taxon>
        <taxon>Crenichthys</taxon>
    </lineage>
</organism>
<comment type="similarity">
    <text evidence="2">Belongs to the prominin family.</text>
</comment>
<evidence type="ECO:0000256" key="5">
    <source>
        <dbReference type="ARBA" id="ARBA00023136"/>
    </source>
</evidence>
<evidence type="ECO:0000313" key="11">
    <source>
        <dbReference type="Proteomes" id="UP001311232"/>
    </source>
</evidence>
<dbReference type="GO" id="GO:0009986">
    <property type="term" value="C:cell surface"/>
    <property type="evidence" value="ECO:0007669"/>
    <property type="project" value="TreeGrafter"/>
</dbReference>
<keyword evidence="3 8" id="KW-0812">Transmembrane</keyword>
<evidence type="ECO:0008006" key="12">
    <source>
        <dbReference type="Google" id="ProtNLM"/>
    </source>
</evidence>
<keyword evidence="11" id="KW-1185">Reference proteome</keyword>
<dbReference type="PANTHER" id="PTHR22730:SF4">
    <property type="entry name" value="PROMININ-1-A-LIKE"/>
    <property type="match status" value="1"/>
</dbReference>
<feature type="signal peptide" evidence="9">
    <location>
        <begin position="1"/>
        <end position="32"/>
    </location>
</feature>
<feature type="transmembrane region" description="Helical" evidence="8">
    <location>
        <begin position="109"/>
        <end position="139"/>
    </location>
</feature>
<reference evidence="10 11" key="1">
    <citation type="submission" date="2021-06" db="EMBL/GenBank/DDBJ databases">
        <authorList>
            <person name="Palmer J.M."/>
        </authorList>
    </citation>
    <scope>NUCLEOTIDE SEQUENCE [LARGE SCALE GENOMIC DNA]</scope>
    <source>
        <strain evidence="10 11">MEX-2019</strain>
        <tissue evidence="10">Muscle</tissue>
    </source>
</reference>
<dbReference type="GO" id="GO:0015485">
    <property type="term" value="F:cholesterol binding"/>
    <property type="evidence" value="ECO:0007669"/>
    <property type="project" value="TreeGrafter"/>
</dbReference>
<dbReference type="PANTHER" id="PTHR22730">
    <property type="entry name" value="PROMININ PROM PROTEIN"/>
    <property type="match status" value="1"/>
</dbReference>
<evidence type="ECO:0000256" key="8">
    <source>
        <dbReference type="SAM" id="Phobius"/>
    </source>
</evidence>
<dbReference type="GO" id="GO:0071914">
    <property type="term" value="C:prominosome"/>
    <property type="evidence" value="ECO:0007669"/>
    <property type="project" value="TreeGrafter"/>
</dbReference>
<comment type="caution">
    <text evidence="10">The sequence shown here is derived from an EMBL/GenBank/DDBJ whole genome shotgun (WGS) entry which is preliminary data.</text>
</comment>
<keyword evidence="4 8" id="KW-1133">Transmembrane helix</keyword>
<sequence>MRLCGYMWRWLYNPAEGVMLLLGLSLARSVSAQLTCPAAEAAQNLTQPQYNNIANKNTNADFLMPFVQSFLYTVQPHPFPEDLILKIVQDPQQVLSNQDQMTEILMYKVGFLVCIAIGILYIVLMPIIGFFVACCRCCGNCGGKMYQKQTSSIHCLRRTLYFSVFAITIIIFAGNICMFRSNQALKVSVNQSPLELSSAIDDMHTFLKAVPQQVENVVNESYRTVQEVTRNLDDIGRQLGEKVQQRFRGTVDPALQLVRHLHQESLNTSDRLDKLNSSLVQLQSSIDRIQANVTAVRDQINQTLSKPGCTGCQNLAKDVQKLTVDFNISFPSLHDFQSALDEVIKADLQSKISEAEEFFRTIPQRVTNETNDLVQKSIKQLNDIKAQISQISSELHLSALNDVSRNLDQVQSDIETYLPEVKRAEDIRWRVGVALCFVVLLVVACNVLGLVLGPLGLSPKEDPTRRSCTSDFGGIFLMMGAGFSFLFSWLFMIVVLLLFLLGGNMYTLICRPWNNGLLLQSSGVFSLVLGWKTGFSVLVAKLIHLDAEVFLLAVFPDLEEGIYAEDCEKNHPLWTTLHLHELVDLGDLLNVSKYTAQIREEFEKTNITLSSVNLLSPEIKSQLVKISAKATNFNSTAVTQQMDAMSSINLNTTAEKIEILSQQQPNAIKAELQNEALKLRQIQADIEVTVFPQVKNLNSSIKSLQSTTEKINGTVGEVLSKVAAAQDFLNTNTTQIVKTVTQQVGRCKPVARAVDSVEVVLCVNMVASLNAFWFSLGWCLMFFIPSIIFSIKLAKYYRRMKYSDCFDNHIIMNHIPRAQIKIT</sequence>
<keyword evidence="9" id="KW-0732">Signal</keyword>
<comment type="subcellular location">
    <subcellularLocation>
        <location evidence="1">Cell projection</location>
        <location evidence="1">Microvillus membrane</location>
        <topology evidence="1">Multi-pass membrane protein</topology>
    </subcellularLocation>
</comment>
<dbReference type="AlphaFoldDB" id="A0AAV9RU34"/>
<protein>
    <recommendedName>
        <fullName evidence="12">Prominin 2</fullName>
    </recommendedName>
</protein>
<dbReference type="Proteomes" id="UP001311232">
    <property type="component" value="Unassembled WGS sequence"/>
</dbReference>
<evidence type="ECO:0000256" key="4">
    <source>
        <dbReference type="ARBA" id="ARBA00022989"/>
    </source>
</evidence>
<keyword evidence="5 8" id="KW-0472">Membrane</keyword>
<dbReference type="EMBL" id="JAHHUM010001442">
    <property type="protein sequence ID" value="KAK5612455.1"/>
    <property type="molecule type" value="Genomic_DNA"/>
</dbReference>